<dbReference type="EMBL" id="KN834815">
    <property type="protein sequence ID" value="KIK54527.1"/>
    <property type="molecule type" value="Genomic_DNA"/>
</dbReference>
<dbReference type="Proteomes" id="UP000053593">
    <property type="component" value="Unassembled WGS sequence"/>
</dbReference>
<dbReference type="AlphaFoldDB" id="A0A0D0C9A3"/>
<keyword evidence="3" id="KW-1185">Reference proteome</keyword>
<sequence length="299" mass="33146">MSLPAQSDDAPALYHIAPHFEVVDSTNVAIAEYPVDSHHDGDSEDGSDTSKASSGTLSESGDDSCVEFKFDSVSSSSSSTSISLRQSVSPKDTVHSSFEFEPKPEKAAPSEIHEDEDDNPPQSTSSLTPTAQCSPSFSSSMPPPFVLELPYIGYRPGPSTATLRHRVKEAKKAGKSLDELVHELQNEFYPLTPEPSYTPPPVPVYRMTIARVKALYNVKQRNNNALAPCWPRNPPTNGCTQWSWPTSVWSCLTLPLNLCIRKRKHTEREEGEDENVDTLEGEYLKSTRPVLKRRRKDVQ</sequence>
<feature type="compositionally biased region" description="Acidic residues" evidence="1">
    <location>
        <begin position="269"/>
        <end position="280"/>
    </location>
</feature>
<name>A0A0D0C9A3_9AGAR</name>
<accession>A0A0D0C9A3</accession>
<feature type="region of interest" description="Disordered" evidence="1">
    <location>
        <begin position="265"/>
        <end position="299"/>
    </location>
</feature>
<organism evidence="2 3">
    <name type="scientific">Collybiopsis luxurians FD-317 M1</name>
    <dbReference type="NCBI Taxonomy" id="944289"/>
    <lineage>
        <taxon>Eukaryota</taxon>
        <taxon>Fungi</taxon>
        <taxon>Dikarya</taxon>
        <taxon>Basidiomycota</taxon>
        <taxon>Agaricomycotina</taxon>
        <taxon>Agaricomycetes</taxon>
        <taxon>Agaricomycetidae</taxon>
        <taxon>Agaricales</taxon>
        <taxon>Marasmiineae</taxon>
        <taxon>Omphalotaceae</taxon>
        <taxon>Collybiopsis</taxon>
        <taxon>Collybiopsis luxurians</taxon>
    </lineage>
</organism>
<feature type="region of interest" description="Disordered" evidence="1">
    <location>
        <begin position="35"/>
        <end position="139"/>
    </location>
</feature>
<proteinExistence type="predicted"/>
<evidence type="ECO:0000313" key="2">
    <source>
        <dbReference type="EMBL" id="KIK54527.1"/>
    </source>
</evidence>
<dbReference type="HOGENOM" id="CLU_930831_0_0_1"/>
<gene>
    <name evidence="2" type="ORF">GYMLUDRAFT_63127</name>
</gene>
<reference evidence="2 3" key="1">
    <citation type="submission" date="2014-04" db="EMBL/GenBank/DDBJ databases">
        <title>Evolutionary Origins and Diversification of the Mycorrhizal Mutualists.</title>
        <authorList>
            <consortium name="DOE Joint Genome Institute"/>
            <consortium name="Mycorrhizal Genomics Consortium"/>
            <person name="Kohler A."/>
            <person name="Kuo A."/>
            <person name="Nagy L.G."/>
            <person name="Floudas D."/>
            <person name="Copeland A."/>
            <person name="Barry K.W."/>
            <person name="Cichocki N."/>
            <person name="Veneault-Fourrey C."/>
            <person name="LaButti K."/>
            <person name="Lindquist E.A."/>
            <person name="Lipzen A."/>
            <person name="Lundell T."/>
            <person name="Morin E."/>
            <person name="Murat C."/>
            <person name="Riley R."/>
            <person name="Ohm R."/>
            <person name="Sun H."/>
            <person name="Tunlid A."/>
            <person name="Henrissat B."/>
            <person name="Grigoriev I.V."/>
            <person name="Hibbett D.S."/>
            <person name="Martin F."/>
        </authorList>
    </citation>
    <scope>NUCLEOTIDE SEQUENCE [LARGE SCALE GENOMIC DNA]</scope>
    <source>
        <strain evidence="2 3">FD-317 M1</strain>
    </source>
</reference>
<feature type="compositionally biased region" description="Polar residues" evidence="1">
    <location>
        <begin position="120"/>
        <end position="133"/>
    </location>
</feature>
<dbReference type="OrthoDB" id="2918135at2759"/>
<protein>
    <submittedName>
        <fullName evidence="2">Uncharacterized protein</fullName>
    </submittedName>
</protein>
<feature type="compositionally biased region" description="Basic and acidic residues" evidence="1">
    <location>
        <begin position="92"/>
        <end position="112"/>
    </location>
</feature>
<feature type="compositionally biased region" description="Low complexity" evidence="1">
    <location>
        <begin position="72"/>
        <end position="89"/>
    </location>
</feature>
<evidence type="ECO:0000256" key="1">
    <source>
        <dbReference type="SAM" id="MobiDB-lite"/>
    </source>
</evidence>
<evidence type="ECO:0000313" key="3">
    <source>
        <dbReference type="Proteomes" id="UP000053593"/>
    </source>
</evidence>
<feature type="compositionally biased region" description="Basic residues" evidence="1">
    <location>
        <begin position="290"/>
        <end position="299"/>
    </location>
</feature>